<feature type="coiled-coil region" evidence="1">
    <location>
        <begin position="105"/>
        <end position="135"/>
    </location>
</feature>
<evidence type="ECO:0000313" key="4">
    <source>
        <dbReference type="EMBL" id="TKV79924.1"/>
    </source>
</evidence>
<evidence type="ECO:0000259" key="3">
    <source>
        <dbReference type="Pfam" id="PF09361"/>
    </source>
</evidence>
<protein>
    <recommendedName>
        <fullName evidence="3">Phasin domain-containing protein</fullName>
    </recommendedName>
</protein>
<accession>A0A4U6RXK9</accession>
<name>A0A4U6RXK9_BRAEL</name>
<sequence>MAAASSRKKSPRESESERKLRRRSCIVRLKRARGDPAFSKKPCGKEALQVRFPQRPCTARRGFSLIWFRLKGSEPVTDVHTNEVNDNPKAGGSGLPLFALPQAFQGIAEQNARRAREQFEKAKEASEEISVLLKEAYAVNAKGAADYAAKVIDISHINASSALAFISELAGTRSLSEAIQLSADHGRKAFEVTTAQNKELWEIAKKVATETSEPIKKSFAKALKTPS</sequence>
<organism evidence="4 5">
    <name type="scientific">Bradyrhizobium elkanii</name>
    <dbReference type="NCBI Taxonomy" id="29448"/>
    <lineage>
        <taxon>Bacteria</taxon>
        <taxon>Pseudomonadati</taxon>
        <taxon>Pseudomonadota</taxon>
        <taxon>Alphaproteobacteria</taxon>
        <taxon>Hyphomicrobiales</taxon>
        <taxon>Nitrobacteraceae</taxon>
        <taxon>Bradyrhizobium</taxon>
    </lineage>
</organism>
<proteinExistence type="predicted"/>
<dbReference type="EMBL" id="SZZP01000011">
    <property type="protein sequence ID" value="TKV79924.1"/>
    <property type="molecule type" value="Genomic_DNA"/>
</dbReference>
<dbReference type="AlphaFoldDB" id="A0A4U6RXK9"/>
<dbReference type="InterPro" id="IPR018968">
    <property type="entry name" value="Phasin"/>
</dbReference>
<dbReference type="Proteomes" id="UP000305095">
    <property type="component" value="Unassembled WGS sequence"/>
</dbReference>
<feature type="domain" description="Phasin" evidence="3">
    <location>
        <begin position="124"/>
        <end position="218"/>
    </location>
</feature>
<evidence type="ECO:0000256" key="2">
    <source>
        <dbReference type="SAM" id="MobiDB-lite"/>
    </source>
</evidence>
<keyword evidence="1" id="KW-0175">Coiled coil</keyword>
<reference evidence="4 5" key="1">
    <citation type="submission" date="2019-05" db="EMBL/GenBank/DDBJ databases">
        <title>Draft Genome of Bradyrhizobium elkanii strain SEMIA 938, Used in Commercial Inoculants for Lupinus spp. in Brazil.</title>
        <authorList>
            <person name="Hungria M."/>
            <person name="Delamuta J.R.M."/>
            <person name="Ribeiro R.A."/>
            <person name="Nogueira M.A."/>
        </authorList>
    </citation>
    <scope>NUCLEOTIDE SEQUENCE [LARGE SCALE GENOMIC DNA]</scope>
    <source>
        <strain evidence="4 5">Semia 938</strain>
    </source>
</reference>
<evidence type="ECO:0000313" key="5">
    <source>
        <dbReference type="Proteomes" id="UP000305095"/>
    </source>
</evidence>
<feature type="region of interest" description="Disordered" evidence="2">
    <location>
        <begin position="1"/>
        <end position="21"/>
    </location>
</feature>
<gene>
    <name evidence="4" type="ORF">FDV58_19555</name>
</gene>
<feature type="compositionally biased region" description="Basic residues" evidence="2">
    <location>
        <begin position="1"/>
        <end position="10"/>
    </location>
</feature>
<comment type="caution">
    <text evidence="4">The sequence shown here is derived from an EMBL/GenBank/DDBJ whole genome shotgun (WGS) entry which is preliminary data.</text>
</comment>
<evidence type="ECO:0000256" key="1">
    <source>
        <dbReference type="SAM" id="Coils"/>
    </source>
</evidence>
<dbReference type="Pfam" id="PF09361">
    <property type="entry name" value="Phasin_2"/>
    <property type="match status" value="1"/>
</dbReference>